<proteinExistence type="predicted"/>
<evidence type="ECO:0000313" key="1">
    <source>
        <dbReference type="Proteomes" id="UP000887580"/>
    </source>
</evidence>
<sequence>MVILVALVTTYCSTIAILFGEYARTLHTMNFINSYIVQTIRTFFFIVALERITATVYIEKYKLSHKFWWFWILTIFTIIFSVVLVSIVLNVFEGSILTFLLYRYTTLTMHMTSISVTAILYTLNQRLYKITAYRISLKKRYQVFSCFYGP</sequence>
<dbReference type="WBParaSite" id="PS1159_v2.g11544.t1">
    <property type="protein sequence ID" value="PS1159_v2.g11544.t1"/>
    <property type="gene ID" value="PS1159_v2.g11544"/>
</dbReference>
<name>A0AC35EX38_9BILA</name>
<reference evidence="2" key="1">
    <citation type="submission" date="2022-11" db="UniProtKB">
        <authorList>
            <consortium name="WormBaseParasite"/>
        </authorList>
    </citation>
    <scope>IDENTIFICATION</scope>
</reference>
<evidence type="ECO:0000313" key="2">
    <source>
        <dbReference type="WBParaSite" id="PS1159_v2.g11544.t1"/>
    </source>
</evidence>
<accession>A0AC35EX38</accession>
<dbReference type="Proteomes" id="UP000887580">
    <property type="component" value="Unplaced"/>
</dbReference>
<protein>
    <submittedName>
        <fullName evidence="2">Serpentine receptor class gamma</fullName>
    </submittedName>
</protein>
<organism evidence="1 2">
    <name type="scientific">Panagrolaimus sp. PS1159</name>
    <dbReference type="NCBI Taxonomy" id="55785"/>
    <lineage>
        <taxon>Eukaryota</taxon>
        <taxon>Metazoa</taxon>
        <taxon>Ecdysozoa</taxon>
        <taxon>Nematoda</taxon>
        <taxon>Chromadorea</taxon>
        <taxon>Rhabditida</taxon>
        <taxon>Tylenchina</taxon>
        <taxon>Panagrolaimomorpha</taxon>
        <taxon>Panagrolaimoidea</taxon>
        <taxon>Panagrolaimidae</taxon>
        <taxon>Panagrolaimus</taxon>
    </lineage>
</organism>